<dbReference type="Proteomes" id="UP001291687">
    <property type="component" value="Unassembled WGS sequence"/>
</dbReference>
<evidence type="ECO:0000256" key="7">
    <source>
        <dbReference type="SAM" id="Phobius"/>
    </source>
</evidence>
<gene>
    <name evidence="9" type="ORF">Megvenef_00065</name>
</gene>
<protein>
    <recommendedName>
        <fullName evidence="6">Protein HflC</fullName>
    </recommendedName>
</protein>
<dbReference type="GO" id="GO:0008233">
    <property type="term" value="F:peptidase activity"/>
    <property type="evidence" value="ECO:0007669"/>
    <property type="project" value="UniProtKB-KW"/>
</dbReference>
<dbReference type="RefSeq" id="WP_322776027.1">
    <property type="nucleotide sequence ID" value="NZ_JARJFB010000002.1"/>
</dbReference>
<evidence type="ECO:0000259" key="8">
    <source>
        <dbReference type="SMART" id="SM00244"/>
    </source>
</evidence>
<feature type="transmembrane region" description="Helical" evidence="7">
    <location>
        <begin position="6"/>
        <end position="25"/>
    </location>
</feature>
<dbReference type="InterPro" id="IPR001107">
    <property type="entry name" value="Band_7"/>
</dbReference>
<organism evidence="9 10">
    <name type="scientific">Candidatus Megaera venefica</name>
    <dbReference type="NCBI Taxonomy" id="2055910"/>
    <lineage>
        <taxon>Bacteria</taxon>
        <taxon>Pseudomonadati</taxon>
        <taxon>Pseudomonadota</taxon>
        <taxon>Alphaproteobacteria</taxon>
        <taxon>Rickettsiales</taxon>
        <taxon>Rickettsiaceae</taxon>
        <taxon>Candidatus Megaera</taxon>
    </lineage>
</organism>
<keyword evidence="3 7" id="KW-0812">Transmembrane</keyword>
<evidence type="ECO:0000256" key="2">
    <source>
        <dbReference type="ARBA" id="ARBA00007862"/>
    </source>
</evidence>
<keyword evidence="9" id="KW-0378">Hydrolase</keyword>
<dbReference type="PIRSF" id="PIRSF005651">
    <property type="entry name" value="HflC"/>
    <property type="match status" value="1"/>
</dbReference>
<evidence type="ECO:0000256" key="5">
    <source>
        <dbReference type="ARBA" id="ARBA00023136"/>
    </source>
</evidence>
<name>A0ABU5NAF5_9RICK</name>
<keyword evidence="4 7" id="KW-1133">Transmembrane helix</keyword>
<evidence type="ECO:0000256" key="1">
    <source>
        <dbReference type="ARBA" id="ARBA00004167"/>
    </source>
</evidence>
<keyword evidence="5 7" id="KW-0472">Membrane</keyword>
<dbReference type="GO" id="GO:0006508">
    <property type="term" value="P:proteolysis"/>
    <property type="evidence" value="ECO:0007669"/>
    <property type="project" value="UniProtKB-KW"/>
</dbReference>
<sequence length="285" mass="32435">MNKLYITAIASFCLIIILAGALFTVDQKEIGVVFQFGEAVRIVESPGLNVKVPFIQNVQFLDKRILNVSAEEKELTASDEKRLIVDAFAKYKITEPVMFIKTVHNYSGANLRLNKILESAMRTVIGRFPLNTLLTEQRANLMQQIRDLVHKEAALFGIKIIDVRILKSDLPTENSDAIYQRMKTERYKEAKQIRAEGAEEAARIKARADKENKIILAEAYMKAQRTKGDGDADAAKLYNIAYSKDPEFYKFYRSLVAYKSSLSKENTQFVLSPKAEFFKYLQIGK</sequence>
<evidence type="ECO:0000313" key="9">
    <source>
        <dbReference type="EMBL" id="MEA0970116.1"/>
    </source>
</evidence>
<dbReference type="Gene3D" id="3.30.479.30">
    <property type="entry name" value="Band 7 domain"/>
    <property type="match status" value="1"/>
</dbReference>
<proteinExistence type="inferred from homology"/>
<keyword evidence="10" id="KW-1185">Reference proteome</keyword>
<dbReference type="PANTHER" id="PTHR42911">
    <property type="entry name" value="MODULATOR OF FTSH PROTEASE HFLC"/>
    <property type="match status" value="1"/>
</dbReference>
<dbReference type="CDD" id="cd03405">
    <property type="entry name" value="SPFH_HflC"/>
    <property type="match status" value="1"/>
</dbReference>
<comment type="similarity">
    <text evidence="2 6">Belongs to the band 7/mec-2 family. HflC subfamily.</text>
</comment>
<accession>A0ABU5NAF5</accession>
<dbReference type="SMART" id="SM00244">
    <property type="entry name" value="PHB"/>
    <property type="match status" value="1"/>
</dbReference>
<evidence type="ECO:0000256" key="4">
    <source>
        <dbReference type="ARBA" id="ARBA00022989"/>
    </source>
</evidence>
<evidence type="ECO:0000256" key="6">
    <source>
        <dbReference type="PIRNR" id="PIRNR005651"/>
    </source>
</evidence>
<dbReference type="EMBL" id="JARJFB010000002">
    <property type="protein sequence ID" value="MEA0970116.1"/>
    <property type="molecule type" value="Genomic_DNA"/>
</dbReference>
<dbReference type="Pfam" id="PF01145">
    <property type="entry name" value="Band_7"/>
    <property type="match status" value="1"/>
</dbReference>
<feature type="domain" description="Band 7" evidence="8">
    <location>
        <begin position="20"/>
        <end position="182"/>
    </location>
</feature>
<reference evidence="9 10" key="1">
    <citation type="submission" date="2023-03" db="EMBL/GenBank/DDBJ databases">
        <title>Host association and intracellularity evolved multiple times independently in the Rickettsiales.</title>
        <authorList>
            <person name="Castelli M."/>
            <person name="Nardi T."/>
            <person name="Gammuto L."/>
            <person name="Bellinzona G."/>
            <person name="Sabaneyeva E."/>
            <person name="Potekhin A."/>
            <person name="Serra V."/>
            <person name="Petroni G."/>
            <person name="Sassera D."/>
        </authorList>
    </citation>
    <scope>NUCLEOTIDE SEQUENCE [LARGE SCALE GENOMIC DNA]</scope>
    <source>
        <strain evidence="9 10">Sr 2-6</strain>
    </source>
</reference>
<evidence type="ECO:0000313" key="10">
    <source>
        <dbReference type="Proteomes" id="UP001291687"/>
    </source>
</evidence>
<comment type="caution">
    <text evidence="9">The sequence shown here is derived from an EMBL/GenBank/DDBJ whole genome shotgun (WGS) entry which is preliminary data.</text>
</comment>
<dbReference type="InterPro" id="IPR036013">
    <property type="entry name" value="Band_7/SPFH_dom_sf"/>
</dbReference>
<dbReference type="NCBIfam" id="TIGR01932">
    <property type="entry name" value="hflC"/>
    <property type="match status" value="1"/>
</dbReference>
<comment type="function">
    <text evidence="6">HflC and HflK could regulate a protease.</text>
</comment>
<dbReference type="PANTHER" id="PTHR42911:SF1">
    <property type="entry name" value="MODULATOR OF FTSH PROTEASE HFLC"/>
    <property type="match status" value="1"/>
</dbReference>
<comment type="subcellular location">
    <subcellularLocation>
        <location evidence="1">Membrane</location>
        <topology evidence="1">Single-pass membrane protein</topology>
    </subcellularLocation>
</comment>
<keyword evidence="9" id="KW-0645">Protease</keyword>
<dbReference type="InterPro" id="IPR010200">
    <property type="entry name" value="HflC"/>
</dbReference>
<dbReference type="SUPFAM" id="SSF117892">
    <property type="entry name" value="Band 7/SPFH domain"/>
    <property type="match status" value="1"/>
</dbReference>
<evidence type="ECO:0000256" key="3">
    <source>
        <dbReference type="ARBA" id="ARBA00022692"/>
    </source>
</evidence>